<proteinExistence type="predicted"/>
<comment type="cofactor">
    <cofactor evidence="1">
        <name>Mg(2+)</name>
        <dbReference type="ChEBI" id="CHEBI:18420"/>
    </cofactor>
</comment>
<dbReference type="InterPro" id="IPR036412">
    <property type="entry name" value="HAD-like_sf"/>
</dbReference>
<dbReference type="EMBL" id="VBWP01000003">
    <property type="protein sequence ID" value="TLG75471.1"/>
    <property type="molecule type" value="Genomic_DNA"/>
</dbReference>
<dbReference type="PRINTS" id="PR00413">
    <property type="entry name" value="HADHALOGNASE"/>
</dbReference>
<accession>A0A5R8QE02</accession>
<dbReference type="Gene3D" id="3.40.50.1000">
    <property type="entry name" value="HAD superfamily/HAD-like"/>
    <property type="match status" value="1"/>
</dbReference>
<dbReference type="InterPro" id="IPR051400">
    <property type="entry name" value="HAD-like_hydrolase"/>
</dbReference>
<evidence type="ECO:0000256" key="2">
    <source>
        <dbReference type="ARBA" id="ARBA00022723"/>
    </source>
</evidence>
<comment type="caution">
    <text evidence="5">The sequence shown here is derived from an EMBL/GenBank/DDBJ whole genome shotgun (WGS) entry which is preliminary data.</text>
</comment>
<name>A0A5R8QE02_9FIRM</name>
<keyword evidence="2" id="KW-0479">Metal-binding</keyword>
<dbReference type="GO" id="GO:0016791">
    <property type="term" value="F:phosphatase activity"/>
    <property type="evidence" value="ECO:0007669"/>
    <property type="project" value="TreeGrafter"/>
</dbReference>
<dbReference type="PANTHER" id="PTHR46470:SF2">
    <property type="entry name" value="GLYCERALDEHYDE 3-PHOSPHATE PHOSPHATASE"/>
    <property type="match status" value="1"/>
</dbReference>
<dbReference type="InterPro" id="IPR006439">
    <property type="entry name" value="HAD-SF_hydro_IA"/>
</dbReference>
<dbReference type="SUPFAM" id="SSF56784">
    <property type="entry name" value="HAD-like"/>
    <property type="match status" value="1"/>
</dbReference>
<dbReference type="GO" id="GO:0046872">
    <property type="term" value="F:metal ion binding"/>
    <property type="evidence" value="ECO:0007669"/>
    <property type="project" value="UniProtKB-KW"/>
</dbReference>
<evidence type="ECO:0000256" key="4">
    <source>
        <dbReference type="ARBA" id="ARBA00022842"/>
    </source>
</evidence>
<dbReference type="RefSeq" id="WP_138190678.1">
    <property type="nucleotide sequence ID" value="NZ_VBWP01000003.1"/>
</dbReference>
<evidence type="ECO:0000313" key="6">
    <source>
        <dbReference type="Proteomes" id="UP000306912"/>
    </source>
</evidence>
<keyword evidence="6" id="KW-1185">Reference proteome</keyword>
<keyword evidence="4" id="KW-0460">Magnesium</keyword>
<dbReference type="NCBIfam" id="TIGR01509">
    <property type="entry name" value="HAD-SF-IA-v3"/>
    <property type="match status" value="1"/>
</dbReference>
<reference evidence="5 6" key="1">
    <citation type="submission" date="2019-05" db="EMBL/GenBank/DDBJ databases">
        <title>Culicoidintestinum kansasii gen. nov., sp. nov. from the gastrointestinal tract of the biting midge, Culicoides sonorensis.</title>
        <authorList>
            <person name="Neupane S."/>
            <person name="Ghosh A."/>
            <person name="Gunther S."/>
            <person name="Martin K."/>
            <person name="Zurek L."/>
        </authorList>
    </citation>
    <scope>NUCLEOTIDE SEQUENCE [LARGE SCALE GENOMIC DNA]</scope>
    <source>
        <strain evidence="5 6">CS-1</strain>
    </source>
</reference>
<dbReference type="SFLD" id="SFLDG01129">
    <property type="entry name" value="C1.5:_HAD__Beta-PGM__Phosphata"/>
    <property type="match status" value="1"/>
</dbReference>
<protein>
    <submittedName>
        <fullName evidence="5">HAD family hydrolase</fullName>
    </submittedName>
</protein>
<sequence length="240" mass="27945">MKNIKAVFFDLDDTLINYGGNTIKSWEKTCKDLVDGLSLDLDFKLIAKQIILRNEEVWANEITSKKARENLIESRKAVVTTALNDLNIFDQEKLTYLLENYNINKQELVAVFDGVYDLLTLLKQKDYKLALITNGASTIQRGKLLRFDLEKYFDLILIEGEQPYGKPDKRIYQDALKYFNLEPEQAVMIGDHYLWEVVAPKEIGLKSVWHNLYNKELEPNDNVQPDVIINEMKNLINYFD</sequence>
<dbReference type="InParanoid" id="A0A5R8QE02"/>
<dbReference type="NCBIfam" id="TIGR01549">
    <property type="entry name" value="HAD-SF-IA-v1"/>
    <property type="match status" value="1"/>
</dbReference>
<evidence type="ECO:0000256" key="3">
    <source>
        <dbReference type="ARBA" id="ARBA00022801"/>
    </source>
</evidence>
<dbReference type="GO" id="GO:0044281">
    <property type="term" value="P:small molecule metabolic process"/>
    <property type="evidence" value="ECO:0007669"/>
    <property type="project" value="UniProtKB-ARBA"/>
</dbReference>
<dbReference type="FunCoup" id="A0A5R8QE02">
    <property type="interactions" value="143"/>
</dbReference>
<dbReference type="AlphaFoldDB" id="A0A5R8QE02"/>
<dbReference type="OrthoDB" id="9802350at2"/>
<keyword evidence="3 5" id="KW-0378">Hydrolase</keyword>
<dbReference type="Pfam" id="PF00702">
    <property type="entry name" value="Hydrolase"/>
    <property type="match status" value="1"/>
</dbReference>
<dbReference type="SFLD" id="SFLDS00003">
    <property type="entry name" value="Haloacid_Dehalogenase"/>
    <property type="match status" value="1"/>
</dbReference>
<dbReference type="InterPro" id="IPR023214">
    <property type="entry name" value="HAD_sf"/>
</dbReference>
<gene>
    <name evidence="5" type="ORF">FEZ08_05340</name>
</gene>
<dbReference type="PANTHER" id="PTHR46470">
    <property type="entry name" value="N-ACYLNEURAMINATE-9-PHOSPHATASE"/>
    <property type="match status" value="1"/>
</dbReference>
<dbReference type="Gene3D" id="1.20.120.710">
    <property type="entry name" value="Haloacid dehalogenase hydrolase-like domain"/>
    <property type="match status" value="1"/>
</dbReference>
<organism evidence="5 6">
    <name type="scientific">Culicoidibacter larvae</name>
    <dbReference type="NCBI Taxonomy" id="2579976"/>
    <lineage>
        <taxon>Bacteria</taxon>
        <taxon>Bacillati</taxon>
        <taxon>Bacillota</taxon>
        <taxon>Culicoidibacteria</taxon>
        <taxon>Culicoidibacterales</taxon>
        <taxon>Culicoidibacteraceae</taxon>
        <taxon>Culicoidibacter</taxon>
    </lineage>
</organism>
<dbReference type="Proteomes" id="UP000306912">
    <property type="component" value="Unassembled WGS sequence"/>
</dbReference>
<evidence type="ECO:0000313" key="5">
    <source>
        <dbReference type="EMBL" id="TLG75471.1"/>
    </source>
</evidence>
<evidence type="ECO:0000256" key="1">
    <source>
        <dbReference type="ARBA" id="ARBA00001946"/>
    </source>
</evidence>